<dbReference type="Proteomes" id="UP000470384">
    <property type="component" value="Unassembled WGS sequence"/>
</dbReference>
<evidence type="ECO:0000313" key="1">
    <source>
        <dbReference type="EMBL" id="NBG96972.1"/>
    </source>
</evidence>
<dbReference type="GeneID" id="300653981"/>
<dbReference type="AlphaFoldDB" id="A0A845QEJ6"/>
<sequence>MKRIAAILIGVGLSAGLVLGGATAARADRLDDLYSQFDAGDVAGARQGLLAQTPDGRSDQARAWLLTALVALKQDRLVVAGISLDHIDMAALPAALRPRADAARAALRARLDANPALRSAVTEAARRAYAQDMTRAFLLGQTGQATKLFAEEFIEGHFGASQVGRFDDATLFVPQRTDTLRASGQAAIRHRLAFNDTSTWEVGASVSNQFYLDEQDLDYLGLGLSGRYSKLMGPQRVLHLQPFVARDFSGDGVSGLSWRGGASASLVSQLSPGRILSVTGRAQVIEYDQFDTLDGWRADLETAYSSVHMLPGARVSLRSVVSFQDAQTDAFDRVSVSVGPAVTWFDVLDLADVTADASVGGAWHQRKDTVQTTEVRRDLTLAAGLEAAFPLAGDDLALVARGRYFRQSSTIGRQDYDSGIAGLGLRWRY</sequence>
<gene>
    <name evidence="1" type="ORF">GTQ45_14640</name>
</gene>
<organism evidence="1 2">
    <name type="scientific">Pyruvatibacter mobilis</name>
    <dbReference type="NCBI Taxonomy" id="1712261"/>
    <lineage>
        <taxon>Bacteria</taxon>
        <taxon>Pseudomonadati</taxon>
        <taxon>Pseudomonadota</taxon>
        <taxon>Alphaproteobacteria</taxon>
        <taxon>Hyphomicrobiales</taxon>
        <taxon>Parvibaculaceae</taxon>
        <taxon>Pyruvatibacter</taxon>
    </lineage>
</organism>
<proteinExistence type="predicted"/>
<dbReference type="EMBL" id="WXYQ01000013">
    <property type="protein sequence ID" value="NBG96972.1"/>
    <property type="molecule type" value="Genomic_DNA"/>
</dbReference>
<accession>A0A845QEJ6</accession>
<keyword evidence="2" id="KW-1185">Reference proteome</keyword>
<dbReference type="RefSeq" id="WP_160588963.1">
    <property type="nucleotide sequence ID" value="NZ_BMHN01000001.1"/>
</dbReference>
<reference evidence="1 2" key="1">
    <citation type="journal article" date="2016" name="Int. J. Syst. Evol. Microbiol.">
        <title>Pyruvatibacter mobilis gen. nov., sp. nov., a marine bacterium from the culture broth of Picochlorum sp. 122.</title>
        <authorList>
            <person name="Wang G."/>
            <person name="Tang M."/>
            <person name="Wu H."/>
            <person name="Dai S."/>
            <person name="Li T."/>
            <person name="Chen C."/>
            <person name="He H."/>
            <person name="Fan J."/>
            <person name="Xiang W."/>
            <person name="Li X."/>
        </authorList>
    </citation>
    <scope>NUCLEOTIDE SEQUENCE [LARGE SCALE GENOMIC DNA]</scope>
    <source>
        <strain evidence="1 2">GYP-11</strain>
    </source>
</reference>
<name>A0A845QEJ6_9HYPH</name>
<comment type="caution">
    <text evidence="1">The sequence shown here is derived from an EMBL/GenBank/DDBJ whole genome shotgun (WGS) entry which is preliminary data.</text>
</comment>
<protein>
    <submittedName>
        <fullName evidence="1">Uncharacterized protein</fullName>
    </submittedName>
</protein>
<evidence type="ECO:0000313" key="2">
    <source>
        <dbReference type="Proteomes" id="UP000470384"/>
    </source>
</evidence>